<comment type="catalytic activity">
    <reaction evidence="1">
        <text>2 a phenolic donor + H2O2 = 2 a phenolic radical donor + 2 H2O</text>
        <dbReference type="Rhea" id="RHEA:56136"/>
        <dbReference type="ChEBI" id="CHEBI:15377"/>
        <dbReference type="ChEBI" id="CHEBI:16240"/>
        <dbReference type="ChEBI" id="CHEBI:139520"/>
        <dbReference type="ChEBI" id="CHEBI:139521"/>
        <dbReference type="EC" id="1.11.1.7"/>
    </reaction>
</comment>
<evidence type="ECO:0000256" key="13">
    <source>
        <dbReference type="PIRSR" id="PIRSR600823-5"/>
    </source>
</evidence>
<keyword evidence="8 13" id="KW-1015">Disulfide bond</keyword>
<dbReference type="Gene3D" id="1.10.420.10">
    <property type="entry name" value="Peroxidase, domain 2"/>
    <property type="match status" value="1"/>
</dbReference>
<dbReference type="GO" id="GO:0140825">
    <property type="term" value="F:lactoperoxidase activity"/>
    <property type="evidence" value="ECO:0007669"/>
    <property type="project" value="UniProtKB-EC"/>
</dbReference>
<accession>A0A9E7L1T3</accession>
<feature type="binding site" evidence="11">
    <location>
        <position position="29"/>
    </location>
    <ligand>
        <name>substrate</name>
    </ligand>
</feature>
<protein>
    <submittedName>
        <fullName evidence="16">Peroxidase</fullName>
    </submittedName>
</protein>
<dbReference type="GO" id="GO:0006979">
    <property type="term" value="P:response to oxidative stress"/>
    <property type="evidence" value="ECO:0007669"/>
    <property type="project" value="InterPro"/>
</dbReference>
<dbReference type="InterPro" id="IPR002016">
    <property type="entry name" value="Haem_peroxidase"/>
</dbReference>
<evidence type="ECO:0000259" key="15">
    <source>
        <dbReference type="PROSITE" id="PS50873"/>
    </source>
</evidence>
<dbReference type="EMBL" id="CP097510">
    <property type="protein sequence ID" value="URE37416.1"/>
    <property type="molecule type" value="Genomic_DNA"/>
</dbReference>
<evidence type="ECO:0000256" key="2">
    <source>
        <dbReference type="ARBA" id="ARBA00022559"/>
    </source>
</evidence>
<dbReference type="PANTHER" id="PTHR31517">
    <property type="match status" value="1"/>
</dbReference>
<evidence type="ECO:0000256" key="6">
    <source>
        <dbReference type="ARBA" id="ARBA00023002"/>
    </source>
</evidence>
<feature type="binding site" description="axial binding residue" evidence="12">
    <location>
        <position position="59"/>
    </location>
    <ligand>
        <name>heme b</name>
        <dbReference type="ChEBI" id="CHEBI:60344"/>
    </ligand>
    <ligandPart>
        <name>Fe</name>
        <dbReference type="ChEBI" id="CHEBI:18248"/>
    </ligandPart>
</feature>
<keyword evidence="6" id="KW-0560">Oxidoreductase</keyword>
<evidence type="ECO:0000256" key="5">
    <source>
        <dbReference type="ARBA" id="ARBA00022837"/>
    </source>
</evidence>
<dbReference type="InterPro" id="IPR000823">
    <property type="entry name" value="Peroxidase_pln"/>
</dbReference>
<evidence type="ECO:0000256" key="10">
    <source>
        <dbReference type="ARBA" id="ARBA00023324"/>
    </source>
</evidence>
<feature type="binding site" evidence="12">
    <location>
        <position position="60"/>
    </location>
    <ligand>
        <name>Ca(2+)</name>
        <dbReference type="ChEBI" id="CHEBI:29108"/>
        <label>2</label>
    </ligand>
</feature>
<keyword evidence="10" id="KW-0376">Hydrogen peroxide</keyword>
<feature type="disulfide bond" evidence="13">
    <location>
        <begin position="66"/>
        <end position="98"/>
    </location>
</feature>
<feature type="domain" description="Plant heme peroxidase family profile" evidence="15">
    <location>
        <begin position="1"/>
        <end position="189"/>
    </location>
</feature>
<organism evidence="16 17">
    <name type="scientific">Musa troglodytarum</name>
    <name type="common">fe'i banana</name>
    <dbReference type="NCBI Taxonomy" id="320322"/>
    <lineage>
        <taxon>Eukaryota</taxon>
        <taxon>Viridiplantae</taxon>
        <taxon>Streptophyta</taxon>
        <taxon>Embryophyta</taxon>
        <taxon>Tracheophyta</taxon>
        <taxon>Spermatophyta</taxon>
        <taxon>Magnoliopsida</taxon>
        <taxon>Liliopsida</taxon>
        <taxon>Zingiberales</taxon>
        <taxon>Musaceae</taxon>
        <taxon>Musa</taxon>
    </lineage>
</organism>
<evidence type="ECO:0000256" key="4">
    <source>
        <dbReference type="ARBA" id="ARBA00022723"/>
    </source>
</evidence>
<evidence type="ECO:0000256" key="3">
    <source>
        <dbReference type="ARBA" id="ARBA00022617"/>
    </source>
</evidence>
<dbReference type="FunFam" id="1.10.420.10:FF:000001">
    <property type="entry name" value="Peroxidase"/>
    <property type="match status" value="1"/>
</dbReference>
<dbReference type="Proteomes" id="UP001055439">
    <property type="component" value="Chromosome 8"/>
</dbReference>
<evidence type="ECO:0000256" key="8">
    <source>
        <dbReference type="ARBA" id="ARBA00023157"/>
    </source>
</evidence>
<evidence type="ECO:0000313" key="17">
    <source>
        <dbReference type="Proteomes" id="UP001055439"/>
    </source>
</evidence>
<keyword evidence="5 12" id="KW-0106">Calcium</keyword>
<sequence>MQYRGGFYQGPAGRRDGRVSRAADVIDLPPPAFNLSLLTPFFTKKGLSQDDMITLSGAHTDGFAHCPSFANRLYNYTKKASTDPSMDRNYAAQLRRRCPPRSNNVVPMDPPSPFTFDPSYYRNLLVNRGLFTSDQTLTSTWATAAKVRQLAGNPMLFQRKFAAAMVKMGKIGVLTGRKGEIRRHCRRINRCAVRLEATSCCSTLVCSALLMWRRRERV</sequence>
<comment type="similarity">
    <text evidence="14">Belongs to the peroxidase family.</text>
</comment>
<evidence type="ECO:0000256" key="7">
    <source>
        <dbReference type="ARBA" id="ARBA00023004"/>
    </source>
</evidence>
<evidence type="ECO:0000256" key="9">
    <source>
        <dbReference type="ARBA" id="ARBA00023283"/>
    </source>
</evidence>
<evidence type="ECO:0000256" key="11">
    <source>
        <dbReference type="PIRSR" id="PIRSR600823-2"/>
    </source>
</evidence>
<dbReference type="GO" id="GO:0042744">
    <property type="term" value="P:hydrogen peroxide catabolic process"/>
    <property type="evidence" value="ECO:0007669"/>
    <property type="project" value="UniProtKB-KW"/>
</dbReference>
<gene>
    <name evidence="16" type="ORF">MUK42_18018</name>
</gene>
<dbReference type="SUPFAM" id="SSF48113">
    <property type="entry name" value="Heme-dependent peroxidases"/>
    <property type="match status" value="1"/>
</dbReference>
<evidence type="ECO:0000256" key="14">
    <source>
        <dbReference type="RuleBase" id="RU004241"/>
    </source>
</evidence>
<dbReference type="PROSITE" id="PS50873">
    <property type="entry name" value="PEROXIDASE_4"/>
    <property type="match status" value="1"/>
</dbReference>
<evidence type="ECO:0000313" key="16">
    <source>
        <dbReference type="EMBL" id="URE37416.1"/>
    </source>
</evidence>
<dbReference type="PRINTS" id="PR00458">
    <property type="entry name" value="PEROXIDASE"/>
</dbReference>
<dbReference type="AlphaFoldDB" id="A0A9E7L1T3"/>
<evidence type="ECO:0000256" key="1">
    <source>
        <dbReference type="ARBA" id="ARBA00000189"/>
    </source>
</evidence>
<dbReference type="PANTHER" id="PTHR31517:SF84">
    <property type="entry name" value="PEROXIDASE"/>
    <property type="match status" value="1"/>
</dbReference>
<keyword evidence="3" id="KW-0349">Heme</keyword>
<keyword evidence="7 12" id="KW-0408">Iron</keyword>
<feature type="binding site" evidence="12">
    <location>
        <position position="109"/>
    </location>
    <ligand>
        <name>Ca(2+)</name>
        <dbReference type="ChEBI" id="CHEBI:29108"/>
        <label>2</label>
    </ligand>
</feature>
<dbReference type="Gene3D" id="1.10.520.10">
    <property type="match status" value="1"/>
</dbReference>
<dbReference type="OrthoDB" id="2113341at2759"/>
<comment type="cofactor">
    <cofactor evidence="12">
        <name>Ca(2+)</name>
        <dbReference type="ChEBI" id="CHEBI:29108"/>
    </cofactor>
    <text evidence="12">Binds 2 calcium ions per subunit.</text>
</comment>
<keyword evidence="4 12" id="KW-0479">Metal-binding</keyword>
<keyword evidence="2 16" id="KW-0575">Peroxidase</keyword>
<dbReference type="InterPro" id="IPR010255">
    <property type="entry name" value="Haem_peroxidase_sf"/>
</dbReference>
<name>A0A9E7L1T3_9LILI</name>
<keyword evidence="17" id="KW-1185">Reference proteome</keyword>
<dbReference type="PRINTS" id="PR00461">
    <property type="entry name" value="PLPEROXIDASE"/>
</dbReference>
<dbReference type="GO" id="GO:0020037">
    <property type="term" value="F:heme binding"/>
    <property type="evidence" value="ECO:0007669"/>
    <property type="project" value="InterPro"/>
</dbReference>
<dbReference type="GO" id="GO:0046872">
    <property type="term" value="F:metal ion binding"/>
    <property type="evidence" value="ECO:0007669"/>
    <property type="project" value="UniProtKB-KW"/>
</dbReference>
<comment type="cofactor">
    <cofactor evidence="12">
        <name>heme b</name>
        <dbReference type="ChEBI" id="CHEBI:60344"/>
    </cofactor>
    <text evidence="12">Binds 1 heme b (iron(II)-protoporphyrin IX) group per subunit.</text>
</comment>
<evidence type="ECO:0000256" key="12">
    <source>
        <dbReference type="PIRSR" id="PIRSR600823-3"/>
    </source>
</evidence>
<keyword evidence="9" id="KW-0873">Pyrrolidone carboxylic acid</keyword>
<feature type="binding site" evidence="12">
    <location>
        <position position="117"/>
    </location>
    <ligand>
        <name>Ca(2+)</name>
        <dbReference type="ChEBI" id="CHEBI:29108"/>
        <label>2</label>
    </ligand>
</feature>
<dbReference type="Pfam" id="PF00141">
    <property type="entry name" value="peroxidase"/>
    <property type="match status" value="1"/>
</dbReference>
<reference evidence="16" key="1">
    <citation type="submission" date="2022-05" db="EMBL/GenBank/DDBJ databases">
        <title>The Musa troglodytarum L. genome provides insights into the mechanism of non-climacteric behaviour and enrichment of carotenoids.</title>
        <authorList>
            <person name="Wang J."/>
        </authorList>
    </citation>
    <scope>NUCLEOTIDE SEQUENCE</scope>
    <source>
        <tissue evidence="16">Leaf</tissue>
    </source>
</reference>
<proteinExistence type="inferred from homology"/>